<evidence type="ECO:0000313" key="5">
    <source>
        <dbReference type="WBParaSite" id="Pan_g5853.t1"/>
    </source>
</evidence>
<dbReference type="InterPro" id="IPR050230">
    <property type="entry name" value="CALM/Myosin/TropC-like"/>
</dbReference>
<dbReference type="FunFam" id="1.10.238.10:FF:000238">
    <property type="entry name" value="CALmodulin related genes"/>
    <property type="match status" value="1"/>
</dbReference>
<dbReference type="PANTHER" id="PTHR23048:SF0">
    <property type="entry name" value="CALMODULIN LIKE 3"/>
    <property type="match status" value="1"/>
</dbReference>
<feature type="domain" description="EF-hand" evidence="3">
    <location>
        <begin position="155"/>
        <end position="187"/>
    </location>
</feature>
<dbReference type="PROSITE" id="PS00018">
    <property type="entry name" value="EF_HAND_1"/>
    <property type="match status" value="4"/>
</dbReference>
<evidence type="ECO:0000313" key="4">
    <source>
        <dbReference type="Proteomes" id="UP000492821"/>
    </source>
</evidence>
<reference evidence="5" key="2">
    <citation type="submission" date="2020-10" db="UniProtKB">
        <authorList>
            <consortium name="WormBaseParasite"/>
        </authorList>
    </citation>
    <scope>IDENTIFICATION</scope>
</reference>
<dbReference type="InterPro" id="IPR018247">
    <property type="entry name" value="EF_Hand_1_Ca_BS"/>
</dbReference>
<dbReference type="Gene3D" id="1.10.238.10">
    <property type="entry name" value="EF-hand"/>
    <property type="match status" value="2"/>
</dbReference>
<dbReference type="InterPro" id="IPR011992">
    <property type="entry name" value="EF-hand-dom_pair"/>
</dbReference>
<evidence type="ECO:0000259" key="3">
    <source>
        <dbReference type="PROSITE" id="PS50222"/>
    </source>
</evidence>
<proteinExistence type="predicted"/>
<dbReference type="PANTHER" id="PTHR23048">
    <property type="entry name" value="MYOSIN LIGHT CHAIN 1, 3"/>
    <property type="match status" value="1"/>
</dbReference>
<feature type="domain" description="EF-hand" evidence="3">
    <location>
        <begin position="47"/>
        <end position="82"/>
    </location>
</feature>
<accession>A0A7E4ZZQ1</accession>
<dbReference type="InterPro" id="IPR002048">
    <property type="entry name" value="EF_hand_dom"/>
</dbReference>
<organism evidence="4 5">
    <name type="scientific">Panagrellus redivivus</name>
    <name type="common">Microworm</name>
    <dbReference type="NCBI Taxonomy" id="6233"/>
    <lineage>
        <taxon>Eukaryota</taxon>
        <taxon>Metazoa</taxon>
        <taxon>Ecdysozoa</taxon>
        <taxon>Nematoda</taxon>
        <taxon>Chromadorea</taxon>
        <taxon>Rhabditida</taxon>
        <taxon>Tylenchina</taxon>
        <taxon>Panagrolaimomorpha</taxon>
        <taxon>Panagrolaimoidea</taxon>
        <taxon>Panagrolaimidae</taxon>
        <taxon>Panagrellus</taxon>
    </lineage>
</organism>
<protein>
    <submittedName>
        <fullName evidence="5">Calmodulin-like protein</fullName>
    </submittedName>
</protein>
<dbReference type="Pfam" id="PF13499">
    <property type="entry name" value="EF-hand_7"/>
    <property type="match status" value="2"/>
</dbReference>
<feature type="domain" description="EF-hand" evidence="3">
    <location>
        <begin position="83"/>
        <end position="118"/>
    </location>
</feature>
<dbReference type="SUPFAM" id="SSF47473">
    <property type="entry name" value="EF-hand"/>
    <property type="match status" value="1"/>
</dbReference>
<keyword evidence="1" id="KW-0677">Repeat</keyword>
<feature type="domain" description="EF-hand" evidence="3">
    <location>
        <begin position="119"/>
        <end position="154"/>
    </location>
</feature>
<evidence type="ECO:0000256" key="2">
    <source>
        <dbReference type="ARBA" id="ARBA00022837"/>
    </source>
</evidence>
<evidence type="ECO:0000256" key="1">
    <source>
        <dbReference type="ARBA" id="ARBA00022737"/>
    </source>
</evidence>
<dbReference type="FunFam" id="1.10.238.10:FF:000337">
    <property type="entry name" value="CALmodulin related genes"/>
    <property type="match status" value="1"/>
</dbReference>
<keyword evidence="4" id="KW-1185">Reference proteome</keyword>
<dbReference type="WBParaSite" id="Pan_g5853.t1">
    <property type="protein sequence ID" value="Pan_g5853.t1"/>
    <property type="gene ID" value="Pan_g5853"/>
</dbReference>
<name>A0A7E4ZZQ1_PANRE</name>
<keyword evidence="2" id="KW-0106">Calcium</keyword>
<sequence>MVRMRYHRQSRREKLYANAMALGANGQPTQASLMEFSEETIKSLTPEEIDEFREAFMLFDKDGNGTISTKELGVAMRSLGQNPTEQEILDMINEVDIDGNGQIEFPEFCVMMKRMMKDTDSEMIREAFRVFDKDGNGSITAHEFRYFMVHMGMQFSEDEVDEMIAEVDIDGDGEINYEEFVSMMSDR</sequence>
<dbReference type="SMART" id="SM00054">
    <property type="entry name" value="EFh"/>
    <property type="match status" value="4"/>
</dbReference>
<dbReference type="AlphaFoldDB" id="A0A7E4ZZQ1"/>
<dbReference type="GO" id="GO:0016460">
    <property type="term" value="C:myosin II complex"/>
    <property type="evidence" value="ECO:0007669"/>
    <property type="project" value="TreeGrafter"/>
</dbReference>
<reference evidence="4" key="1">
    <citation type="journal article" date="2013" name="Genetics">
        <title>The draft genome and transcriptome of Panagrellus redivivus are shaped by the harsh demands of a free-living lifestyle.</title>
        <authorList>
            <person name="Srinivasan J."/>
            <person name="Dillman A.R."/>
            <person name="Macchietto M.G."/>
            <person name="Heikkinen L."/>
            <person name="Lakso M."/>
            <person name="Fracchia K.M."/>
            <person name="Antoshechkin I."/>
            <person name="Mortazavi A."/>
            <person name="Wong G."/>
            <person name="Sternberg P.W."/>
        </authorList>
    </citation>
    <scope>NUCLEOTIDE SEQUENCE [LARGE SCALE GENOMIC DNA]</scope>
    <source>
        <strain evidence="4">MT8872</strain>
    </source>
</reference>
<dbReference type="CDD" id="cd00051">
    <property type="entry name" value="EFh"/>
    <property type="match status" value="2"/>
</dbReference>
<dbReference type="PROSITE" id="PS50222">
    <property type="entry name" value="EF_HAND_2"/>
    <property type="match status" value="4"/>
</dbReference>
<dbReference type="Proteomes" id="UP000492821">
    <property type="component" value="Unassembled WGS sequence"/>
</dbReference>
<dbReference type="GO" id="GO:0005509">
    <property type="term" value="F:calcium ion binding"/>
    <property type="evidence" value="ECO:0007669"/>
    <property type="project" value="InterPro"/>
</dbReference>